<dbReference type="GO" id="GO:0004672">
    <property type="term" value="F:protein kinase activity"/>
    <property type="evidence" value="ECO:0007669"/>
    <property type="project" value="InterPro"/>
</dbReference>
<reference evidence="17" key="1">
    <citation type="submission" date="2022-08" db="EMBL/GenBank/DDBJ databases">
        <authorList>
            <person name="Gutierrez-Valencia J."/>
        </authorList>
    </citation>
    <scope>NUCLEOTIDE SEQUENCE</scope>
</reference>
<dbReference type="Pfam" id="PF08263">
    <property type="entry name" value="LRRNT_2"/>
    <property type="match status" value="1"/>
</dbReference>
<evidence type="ECO:0000256" key="4">
    <source>
        <dbReference type="ARBA" id="ARBA00022614"/>
    </source>
</evidence>
<keyword evidence="18" id="KW-1185">Reference proteome</keyword>
<evidence type="ECO:0000256" key="7">
    <source>
        <dbReference type="ARBA" id="ARBA00022737"/>
    </source>
</evidence>
<dbReference type="Gene3D" id="1.10.510.10">
    <property type="entry name" value="Transferase(Phosphotransferase) domain 1"/>
    <property type="match status" value="1"/>
</dbReference>
<comment type="similarity">
    <text evidence="13">Belongs to the polygalacturonase-inhibiting protein family.</text>
</comment>
<evidence type="ECO:0000256" key="6">
    <source>
        <dbReference type="ARBA" id="ARBA00022729"/>
    </source>
</evidence>
<keyword evidence="4" id="KW-0433">Leucine-rich repeat</keyword>
<evidence type="ECO:0000256" key="15">
    <source>
        <dbReference type="SAM" id="Phobius"/>
    </source>
</evidence>
<feature type="region of interest" description="Disordered" evidence="14">
    <location>
        <begin position="17"/>
        <end position="40"/>
    </location>
</feature>
<evidence type="ECO:0000256" key="10">
    <source>
        <dbReference type="ARBA" id="ARBA00022989"/>
    </source>
</evidence>
<evidence type="ECO:0000256" key="8">
    <source>
        <dbReference type="ARBA" id="ARBA00022741"/>
    </source>
</evidence>
<evidence type="ECO:0000256" key="2">
    <source>
        <dbReference type="ARBA" id="ARBA00004370"/>
    </source>
</evidence>
<sequence length="770" mass="82954">MPVKGEHAAPLQRVPPFIIDDSTSSSDEEDDTMAPRHRRTNKNNHDIVEKSLFFLLIISLHLVPSWGLTDSESLLKFKASLANAKALADWADNNVVCDGDSANWIGVICDEGLVLGLQLEKMGLGGKIDVDSLAELEELKTVSLMDNAFDGPLPDFKKLGGLRALYLSNNQFSGEIPADAFQGMTKLKKLYLSGNKFTGEIPSSLAGLSKLTNLRLEQNEFTGRLPEFTAKFEDFNASDNKLEGPIPASLANLDPSAFSGNKGLCGKPLGECTAAPAPSDAAAPTAAKAAAAAASNSKSSLLQTDGAANPTDPDDPTSHAAAATGYWKPSTASIVFVAIVGGFAVCGILAAAFILMRRRHQPPESIEAGTPGVPDIQPDDPNPRAPKKQESRVAAGGGGKKSAAAAEAVKLSFVREDRGKFELTDLLKASAEILGAGCFGSSYKAALTSGQVMVVKRFKQMNNVGREEFHEHMRRVGRLKHTNLLPLVAYYYRKEEKLLVHDFVPYGSLAVHLHTGHQALGQPSLEWENRVKIIKGVARGLSYLYKELPSLISAHGHLKSNNVLLDENFEPYLTDYALIPVINQESAQELMVAYKSPEYLHHGRVTKKTDVWALGMLILEILTGRIPSTVLKQATSGGGGGGGDSKEEDLAAWVRSVPEEEWPRAVVDKELAEEIVNERNEGEVVKLVRIGLGCCEADVERRFDLKEAVERIEEVKVNDDRPEDAAAAFDDDFHSSYSESTTTTTAGGGGGGGERRKPSRELSADFGGIS</sequence>
<dbReference type="SUPFAM" id="SSF56112">
    <property type="entry name" value="Protein kinase-like (PK-like)"/>
    <property type="match status" value="1"/>
</dbReference>
<evidence type="ECO:0000256" key="14">
    <source>
        <dbReference type="SAM" id="MobiDB-lite"/>
    </source>
</evidence>
<dbReference type="InterPro" id="IPR001245">
    <property type="entry name" value="Ser-Thr/Tyr_kinase_cat_dom"/>
</dbReference>
<keyword evidence="6" id="KW-0732">Signal</keyword>
<dbReference type="InterPro" id="IPR001611">
    <property type="entry name" value="Leu-rich_rpt"/>
</dbReference>
<comment type="caution">
    <text evidence="17">The sequence shown here is derived from an EMBL/GenBank/DDBJ whole genome shotgun (WGS) entry which is preliminary data.</text>
</comment>
<keyword evidence="11 15" id="KW-0472">Membrane</keyword>
<keyword evidence="5 15" id="KW-0812">Transmembrane</keyword>
<dbReference type="InterPro" id="IPR003591">
    <property type="entry name" value="Leu-rich_rpt_typical-subtyp"/>
</dbReference>
<gene>
    <name evidence="17" type="ORF">LITE_LOCUS5366</name>
</gene>
<dbReference type="Pfam" id="PF13855">
    <property type="entry name" value="LRR_8"/>
    <property type="match status" value="1"/>
</dbReference>
<accession>A0AAV0HQR5</accession>
<dbReference type="Proteomes" id="UP001154282">
    <property type="component" value="Unassembled WGS sequence"/>
</dbReference>
<dbReference type="PANTHER" id="PTHR48007">
    <property type="entry name" value="LEUCINE-RICH REPEAT RECEPTOR-LIKE PROTEIN KINASE PXC1"/>
    <property type="match status" value="1"/>
</dbReference>
<evidence type="ECO:0000259" key="16">
    <source>
        <dbReference type="PROSITE" id="PS50011"/>
    </source>
</evidence>
<keyword evidence="10 15" id="KW-1133">Transmembrane helix</keyword>
<keyword evidence="9" id="KW-0067">ATP-binding</keyword>
<dbReference type="InterPro" id="IPR000719">
    <property type="entry name" value="Prot_kinase_dom"/>
</dbReference>
<dbReference type="InterPro" id="IPR046959">
    <property type="entry name" value="PRK1-6/SRF4-like"/>
</dbReference>
<evidence type="ECO:0000256" key="11">
    <source>
        <dbReference type="ARBA" id="ARBA00023136"/>
    </source>
</evidence>
<keyword evidence="12" id="KW-0325">Glycoprotein</keyword>
<feature type="compositionally biased region" description="Basic and acidic residues" evidence="14">
    <location>
        <begin position="753"/>
        <end position="763"/>
    </location>
</feature>
<evidence type="ECO:0000256" key="3">
    <source>
        <dbReference type="ARBA" id="ARBA00022512"/>
    </source>
</evidence>
<dbReference type="Gene3D" id="3.80.10.10">
    <property type="entry name" value="Ribonuclease Inhibitor"/>
    <property type="match status" value="1"/>
</dbReference>
<name>A0AAV0HQR5_9ROSI</name>
<evidence type="ECO:0000256" key="1">
    <source>
        <dbReference type="ARBA" id="ARBA00004191"/>
    </source>
</evidence>
<keyword evidence="3" id="KW-0964">Secreted</keyword>
<dbReference type="PROSITE" id="PS50011">
    <property type="entry name" value="PROTEIN_KINASE_DOM"/>
    <property type="match status" value="1"/>
</dbReference>
<comment type="subcellular location">
    <subcellularLocation>
        <location evidence="2">Membrane</location>
    </subcellularLocation>
    <subcellularLocation>
        <location evidence="1">Secreted</location>
        <location evidence="1">Cell wall</location>
    </subcellularLocation>
</comment>
<keyword evidence="3" id="KW-0134">Cell wall</keyword>
<dbReference type="Pfam" id="PF07714">
    <property type="entry name" value="PK_Tyr_Ser-Thr"/>
    <property type="match status" value="1"/>
</dbReference>
<dbReference type="GO" id="GO:0016020">
    <property type="term" value="C:membrane"/>
    <property type="evidence" value="ECO:0007669"/>
    <property type="project" value="UniProtKB-SubCell"/>
</dbReference>
<evidence type="ECO:0000256" key="12">
    <source>
        <dbReference type="ARBA" id="ARBA00023180"/>
    </source>
</evidence>
<feature type="region of interest" description="Disordered" evidence="14">
    <location>
        <begin position="300"/>
        <end position="322"/>
    </location>
</feature>
<feature type="region of interest" description="Disordered" evidence="14">
    <location>
        <begin position="364"/>
        <end position="399"/>
    </location>
</feature>
<evidence type="ECO:0000313" key="17">
    <source>
        <dbReference type="EMBL" id="CAI0387187.1"/>
    </source>
</evidence>
<dbReference type="SMART" id="SM00369">
    <property type="entry name" value="LRR_TYP"/>
    <property type="match status" value="2"/>
</dbReference>
<dbReference type="InterPro" id="IPR032675">
    <property type="entry name" value="LRR_dom_sf"/>
</dbReference>
<proteinExistence type="inferred from homology"/>
<dbReference type="InterPro" id="IPR013210">
    <property type="entry name" value="LRR_N_plant-typ"/>
</dbReference>
<evidence type="ECO:0000256" key="13">
    <source>
        <dbReference type="ARBA" id="ARBA00038043"/>
    </source>
</evidence>
<dbReference type="InterPro" id="IPR011009">
    <property type="entry name" value="Kinase-like_dom_sf"/>
</dbReference>
<dbReference type="EMBL" id="CAMGYJ010000002">
    <property type="protein sequence ID" value="CAI0387187.1"/>
    <property type="molecule type" value="Genomic_DNA"/>
</dbReference>
<organism evidence="17 18">
    <name type="scientific">Linum tenue</name>
    <dbReference type="NCBI Taxonomy" id="586396"/>
    <lineage>
        <taxon>Eukaryota</taxon>
        <taxon>Viridiplantae</taxon>
        <taxon>Streptophyta</taxon>
        <taxon>Embryophyta</taxon>
        <taxon>Tracheophyta</taxon>
        <taxon>Spermatophyta</taxon>
        <taxon>Magnoliopsida</taxon>
        <taxon>eudicotyledons</taxon>
        <taxon>Gunneridae</taxon>
        <taxon>Pentapetalae</taxon>
        <taxon>rosids</taxon>
        <taxon>fabids</taxon>
        <taxon>Malpighiales</taxon>
        <taxon>Linaceae</taxon>
        <taxon>Linum</taxon>
    </lineage>
</organism>
<keyword evidence="8" id="KW-0547">Nucleotide-binding</keyword>
<evidence type="ECO:0000313" key="18">
    <source>
        <dbReference type="Proteomes" id="UP001154282"/>
    </source>
</evidence>
<evidence type="ECO:0000256" key="9">
    <source>
        <dbReference type="ARBA" id="ARBA00022840"/>
    </source>
</evidence>
<dbReference type="FunFam" id="3.80.10.10:FF:000400">
    <property type="entry name" value="Nuclear pore complex protein NUP107"/>
    <property type="match status" value="1"/>
</dbReference>
<evidence type="ECO:0000256" key="5">
    <source>
        <dbReference type="ARBA" id="ARBA00022692"/>
    </source>
</evidence>
<dbReference type="PANTHER" id="PTHR48007:SF64">
    <property type="entry name" value="POLLEN RECEPTOR-LIKE KINASE 1"/>
    <property type="match status" value="1"/>
</dbReference>
<feature type="domain" description="Protein kinase" evidence="16">
    <location>
        <begin position="428"/>
        <end position="715"/>
    </location>
</feature>
<feature type="region of interest" description="Disordered" evidence="14">
    <location>
        <begin position="729"/>
        <end position="770"/>
    </location>
</feature>
<dbReference type="SUPFAM" id="SSF52058">
    <property type="entry name" value="L domain-like"/>
    <property type="match status" value="1"/>
</dbReference>
<dbReference type="FunFam" id="3.30.200.20:FF:000307">
    <property type="entry name" value="pollen receptor-like kinase 1"/>
    <property type="match status" value="1"/>
</dbReference>
<protein>
    <recommendedName>
        <fullName evidence="16">Protein kinase domain-containing protein</fullName>
    </recommendedName>
</protein>
<keyword evidence="7" id="KW-0677">Repeat</keyword>
<dbReference type="AlphaFoldDB" id="A0AAV0HQR5"/>
<dbReference type="Gene3D" id="3.30.200.20">
    <property type="entry name" value="Phosphorylase Kinase, domain 1"/>
    <property type="match status" value="1"/>
</dbReference>
<dbReference type="GO" id="GO:0005524">
    <property type="term" value="F:ATP binding"/>
    <property type="evidence" value="ECO:0007669"/>
    <property type="project" value="UniProtKB-KW"/>
</dbReference>
<feature type="transmembrane region" description="Helical" evidence="15">
    <location>
        <begin position="334"/>
        <end position="356"/>
    </location>
</feature>